<evidence type="ECO:0000313" key="1">
    <source>
        <dbReference type="EMBL" id="JAH03588.1"/>
    </source>
</evidence>
<dbReference type="AlphaFoldDB" id="A0A0E9PIA9"/>
<name>A0A0E9PIA9_ANGAN</name>
<organism evidence="1">
    <name type="scientific">Anguilla anguilla</name>
    <name type="common">European freshwater eel</name>
    <name type="synonym">Muraena anguilla</name>
    <dbReference type="NCBI Taxonomy" id="7936"/>
    <lineage>
        <taxon>Eukaryota</taxon>
        <taxon>Metazoa</taxon>
        <taxon>Chordata</taxon>
        <taxon>Craniata</taxon>
        <taxon>Vertebrata</taxon>
        <taxon>Euteleostomi</taxon>
        <taxon>Actinopterygii</taxon>
        <taxon>Neopterygii</taxon>
        <taxon>Teleostei</taxon>
        <taxon>Anguilliformes</taxon>
        <taxon>Anguillidae</taxon>
        <taxon>Anguilla</taxon>
    </lineage>
</organism>
<reference evidence="1" key="1">
    <citation type="submission" date="2014-11" db="EMBL/GenBank/DDBJ databases">
        <authorList>
            <person name="Amaro Gonzalez C."/>
        </authorList>
    </citation>
    <scope>NUCLEOTIDE SEQUENCE</scope>
</reference>
<sequence length="44" mass="4969">MCEVTVVETEGAGAAAGDRTFVFNSRRNLILSVYVYYNIQLHFL</sequence>
<proteinExistence type="predicted"/>
<protein>
    <submittedName>
        <fullName evidence="1">Uncharacterized protein</fullName>
    </submittedName>
</protein>
<accession>A0A0E9PIA9</accession>
<reference evidence="1" key="2">
    <citation type="journal article" date="2015" name="Fish Shellfish Immunol.">
        <title>Early steps in the European eel (Anguilla anguilla)-Vibrio vulnificus interaction in the gills: Role of the RtxA13 toxin.</title>
        <authorList>
            <person name="Callol A."/>
            <person name="Pajuelo D."/>
            <person name="Ebbesson L."/>
            <person name="Teles M."/>
            <person name="MacKenzie S."/>
            <person name="Amaro C."/>
        </authorList>
    </citation>
    <scope>NUCLEOTIDE SEQUENCE</scope>
</reference>
<dbReference type="EMBL" id="GBXM01104989">
    <property type="protein sequence ID" value="JAH03588.1"/>
    <property type="molecule type" value="Transcribed_RNA"/>
</dbReference>